<dbReference type="CDD" id="cd00293">
    <property type="entry name" value="USP-like"/>
    <property type="match status" value="1"/>
</dbReference>
<dbReference type="PRINTS" id="PR01438">
    <property type="entry name" value="UNVRSLSTRESS"/>
</dbReference>
<evidence type="ECO:0000259" key="2">
    <source>
        <dbReference type="Pfam" id="PF00582"/>
    </source>
</evidence>
<dbReference type="Gene3D" id="3.40.50.620">
    <property type="entry name" value="HUPs"/>
    <property type="match status" value="2"/>
</dbReference>
<dbReference type="InterPro" id="IPR014729">
    <property type="entry name" value="Rossmann-like_a/b/a_fold"/>
</dbReference>
<dbReference type="Proteomes" id="UP000471126">
    <property type="component" value="Unassembled WGS sequence"/>
</dbReference>
<proteinExistence type="inferred from homology"/>
<evidence type="ECO:0000313" key="3">
    <source>
        <dbReference type="EMBL" id="NEM06257.1"/>
    </source>
</evidence>
<accession>A0A6P0GG59</accession>
<gene>
    <name evidence="3" type="ORF">GCU54_09545</name>
</gene>
<sequence length="324" mass="32670">MGTEGGTGGTTREPGGDRIVVGVDGSPGGRAALVWALTAAARAGAEVEVVSAVPVDPYWVGPSLLDTRRLEAVRSDTEVRLRDGVAEARTDPAVRGAAPGEAVPVHVTVVPGDPAESLVLRAEGARLLVVGSRGRGAVASALLGSVALHVSAHASCPVVVVHAEPPASVSRVVVGIDDSSVSHAALTEAVQHARGLGARVEAVLVCQPVTYWSDAVPAPPVGETLEAARGRADRIVTGVLGPGPHPDVEVRVETGTPGDVLVQTARGAGLLVVGSRSRSRLAGLVLGSVALHCVVHASCPVMVVRPRHAHRAAPGPEVAAPAHG</sequence>
<dbReference type="PANTHER" id="PTHR31964">
    <property type="entry name" value="ADENINE NUCLEOTIDE ALPHA HYDROLASES-LIKE SUPERFAMILY PROTEIN"/>
    <property type="match status" value="1"/>
</dbReference>
<evidence type="ECO:0000313" key="4">
    <source>
        <dbReference type="Proteomes" id="UP000471126"/>
    </source>
</evidence>
<comment type="caution">
    <text evidence="3">The sequence shown here is derived from an EMBL/GenBank/DDBJ whole genome shotgun (WGS) entry which is preliminary data.</text>
</comment>
<dbReference type="EMBL" id="JAAGWE010000014">
    <property type="protein sequence ID" value="NEM06257.1"/>
    <property type="molecule type" value="Genomic_DNA"/>
</dbReference>
<dbReference type="RefSeq" id="WP_163476413.1">
    <property type="nucleotide sequence ID" value="NZ_JAAGWE010000014.1"/>
</dbReference>
<reference evidence="3 4" key="1">
    <citation type="submission" date="2019-12" db="EMBL/GenBank/DDBJ databases">
        <title>WGS of CPCC 203550 I12A-02606.</title>
        <authorList>
            <person name="Jiang Z."/>
        </authorList>
    </citation>
    <scope>NUCLEOTIDE SEQUENCE [LARGE SCALE GENOMIC DNA]</scope>
    <source>
        <strain evidence="3 4">I12A-02606</strain>
    </source>
</reference>
<dbReference type="InterPro" id="IPR006016">
    <property type="entry name" value="UspA"/>
</dbReference>
<dbReference type="SUPFAM" id="SSF52402">
    <property type="entry name" value="Adenine nucleotide alpha hydrolases-like"/>
    <property type="match status" value="2"/>
</dbReference>
<dbReference type="PANTHER" id="PTHR31964:SF113">
    <property type="entry name" value="USPA DOMAIN-CONTAINING PROTEIN"/>
    <property type="match status" value="1"/>
</dbReference>
<comment type="similarity">
    <text evidence="1">Belongs to the universal stress protein A family.</text>
</comment>
<organism evidence="3 4">
    <name type="scientific">Geodermatophilus normandii</name>
    <dbReference type="NCBI Taxonomy" id="1137989"/>
    <lineage>
        <taxon>Bacteria</taxon>
        <taxon>Bacillati</taxon>
        <taxon>Actinomycetota</taxon>
        <taxon>Actinomycetes</taxon>
        <taxon>Geodermatophilales</taxon>
        <taxon>Geodermatophilaceae</taxon>
        <taxon>Geodermatophilus</taxon>
    </lineage>
</organism>
<dbReference type="InterPro" id="IPR006015">
    <property type="entry name" value="Universal_stress_UspA"/>
</dbReference>
<dbReference type="Pfam" id="PF00582">
    <property type="entry name" value="Usp"/>
    <property type="match status" value="2"/>
</dbReference>
<evidence type="ECO:0000256" key="1">
    <source>
        <dbReference type="ARBA" id="ARBA00008791"/>
    </source>
</evidence>
<protein>
    <submittedName>
        <fullName evidence="3">Universal stress protein</fullName>
    </submittedName>
</protein>
<name>A0A6P0GG59_9ACTN</name>
<dbReference type="CDD" id="cd23659">
    <property type="entry name" value="USP_At3g01520-like"/>
    <property type="match status" value="1"/>
</dbReference>
<feature type="domain" description="UspA" evidence="2">
    <location>
        <begin position="17"/>
        <end position="162"/>
    </location>
</feature>
<dbReference type="AlphaFoldDB" id="A0A6P0GG59"/>
<feature type="domain" description="UspA" evidence="2">
    <location>
        <begin position="171"/>
        <end position="305"/>
    </location>
</feature>